<evidence type="ECO:0000259" key="4">
    <source>
        <dbReference type="PROSITE" id="PS01124"/>
    </source>
</evidence>
<dbReference type="InterPro" id="IPR009057">
    <property type="entry name" value="Homeodomain-like_sf"/>
</dbReference>
<keyword evidence="6" id="KW-1185">Reference proteome</keyword>
<dbReference type="GO" id="GO:0003700">
    <property type="term" value="F:DNA-binding transcription factor activity"/>
    <property type="evidence" value="ECO:0007669"/>
    <property type="project" value="InterPro"/>
</dbReference>
<dbReference type="SUPFAM" id="SSF46689">
    <property type="entry name" value="Homeodomain-like"/>
    <property type="match status" value="1"/>
</dbReference>
<dbReference type="InterPro" id="IPR018060">
    <property type="entry name" value="HTH_AraC"/>
</dbReference>
<dbReference type="AlphaFoldDB" id="A0A840TWS8"/>
<feature type="domain" description="HTH araC/xylS-type" evidence="4">
    <location>
        <begin position="171"/>
        <end position="269"/>
    </location>
</feature>
<evidence type="ECO:0000313" key="6">
    <source>
        <dbReference type="Proteomes" id="UP000557307"/>
    </source>
</evidence>
<accession>A0A840TWS8</accession>
<dbReference type="Proteomes" id="UP000557307">
    <property type="component" value="Unassembled WGS sequence"/>
</dbReference>
<name>A0A840TWS8_9BACT</name>
<sequence>MSVKVKNKLSHEELFRIKPMKPVIKTTSPHGHKDYLEIIFLEEGAGYHQIDFNRYEVRPQSLYLILPGQVHCWELTQVPKGVVLMVHKDFLLESTLYDPLFTHFPCAYQGYYATDSLREELAQVLERITNEYEQQRPHHQAVIQSYLQILFTLLKRLEGEPSTTATPGVIKSFFQLVEEHFKTRREVAEYAALLHITPKTLSATCKKYLGQTAGEIIAGRLTQEAKKLLLYSEFSLTEIAYELQFSDPSHFNKFFVRQTGVTPLQYRKGIS</sequence>
<gene>
    <name evidence="5" type="ORF">HNQ92_002242</name>
</gene>
<keyword evidence="2 5" id="KW-0238">DNA-binding</keyword>
<dbReference type="PANTHER" id="PTHR43280:SF32">
    <property type="entry name" value="TRANSCRIPTIONAL REGULATORY PROTEIN"/>
    <property type="match status" value="1"/>
</dbReference>
<dbReference type="Gene3D" id="2.60.120.10">
    <property type="entry name" value="Jelly Rolls"/>
    <property type="match status" value="1"/>
</dbReference>
<dbReference type="EMBL" id="JACHGF010000003">
    <property type="protein sequence ID" value="MBB5284099.1"/>
    <property type="molecule type" value="Genomic_DNA"/>
</dbReference>
<protein>
    <submittedName>
        <fullName evidence="5">AraC-like DNA-binding protein</fullName>
    </submittedName>
</protein>
<evidence type="ECO:0000256" key="3">
    <source>
        <dbReference type="ARBA" id="ARBA00023163"/>
    </source>
</evidence>
<keyword evidence="3" id="KW-0804">Transcription</keyword>
<comment type="caution">
    <text evidence="5">The sequence shown here is derived from an EMBL/GenBank/DDBJ whole genome shotgun (WGS) entry which is preliminary data.</text>
</comment>
<keyword evidence="1" id="KW-0805">Transcription regulation</keyword>
<proteinExistence type="predicted"/>
<dbReference type="Pfam" id="PF02311">
    <property type="entry name" value="AraC_binding"/>
    <property type="match status" value="1"/>
</dbReference>
<dbReference type="InterPro" id="IPR037923">
    <property type="entry name" value="HTH-like"/>
</dbReference>
<dbReference type="PANTHER" id="PTHR43280">
    <property type="entry name" value="ARAC-FAMILY TRANSCRIPTIONAL REGULATOR"/>
    <property type="match status" value="1"/>
</dbReference>
<evidence type="ECO:0000313" key="5">
    <source>
        <dbReference type="EMBL" id="MBB5284099.1"/>
    </source>
</evidence>
<dbReference type="GO" id="GO:0043565">
    <property type="term" value="F:sequence-specific DNA binding"/>
    <property type="evidence" value="ECO:0007669"/>
    <property type="project" value="InterPro"/>
</dbReference>
<dbReference type="Gene3D" id="1.10.10.60">
    <property type="entry name" value="Homeodomain-like"/>
    <property type="match status" value="1"/>
</dbReference>
<dbReference type="SMART" id="SM00342">
    <property type="entry name" value="HTH_ARAC"/>
    <property type="match status" value="1"/>
</dbReference>
<evidence type="ECO:0000256" key="1">
    <source>
        <dbReference type="ARBA" id="ARBA00023015"/>
    </source>
</evidence>
<dbReference type="RefSeq" id="WP_184174066.1">
    <property type="nucleotide sequence ID" value="NZ_JACHGF010000003.1"/>
</dbReference>
<organism evidence="5 6">
    <name type="scientific">Rhabdobacter roseus</name>
    <dbReference type="NCBI Taxonomy" id="1655419"/>
    <lineage>
        <taxon>Bacteria</taxon>
        <taxon>Pseudomonadati</taxon>
        <taxon>Bacteroidota</taxon>
        <taxon>Cytophagia</taxon>
        <taxon>Cytophagales</taxon>
        <taxon>Cytophagaceae</taxon>
        <taxon>Rhabdobacter</taxon>
    </lineage>
</organism>
<dbReference type="SUPFAM" id="SSF51215">
    <property type="entry name" value="Regulatory protein AraC"/>
    <property type="match status" value="1"/>
</dbReference>
<reference evidence="5 6" key="1">
    <citation type="submission" date="2020-08" db="EMBL/GenBank/DDBJ databases">
        <title>Genomic Encyclopedia of Type Strains, Phase IV (KMG-IV): sequencing the most valuable type-strain genomes for metagenomic binning, comparative biology and taxonomic classification.</title>
        <authorList>
            <person name="Goeker M."/>
        </authorList>
    </citation>
    <scope>NUCLEOTIDE SEQUENCE [LARGE SCALE GENOMIC DNA]</scope>
    <source>
        <strain evidence="5 6">DSM 105074</strain>
    </source>
</reference>
<dbReference type="InterPro" id="IPR014710">
    <property type="entry name" value="RmlC-like_jellyroll"/>
</dbReference>
<dbReference type="Pfam" id="PF12833">
    <property type="entry name" value="HTH_18"/>
    <property type="match status" value="1"/>
</dbReference>
<dbReference type="PROSITE" id="PS01124">
    <property type="entry name" value="HTH_ARAC_FAMILY_2"/>
    <property type="match status" value="1"/>
</dbReference>
<dbReference type="InterPro" id="IPR003313">
    <property type="entry name" value="AraC-bd"/>
</dbReference>
<evidence type="ECO:0000256" key="2">
    <source>
        <dbReference type="ARBA" id="ARBA00023125"/>
    </source>
</evidence>